<dbReference type="Gene3D" id="2.60.120.580">
    <property type="entry name" value="Acetamidase/Formamidase-like domains"/>
    <property type="match status" value="2"/>
</dbReference>
<keyword evidence="2" id="KW-1185">Reference proteome</keyword>
<proteinExistence type="predicted"/>
<organism evidence="1 2">
    <name type="scientific">Enterocloster hominis</name>
    <name type="common">ex Hitch et al. 2024</name>
    <dbReference type="NCBI Taxonomy" id="1917870"/>
    <lineage>
        <taxon>Bacteria</taxon>
        <taxon>Bacillati</taxon>
        <taxon>Bacillota</taxon>
        <taxon>Clostridia</taxon>
        <taxon>Lachnospirales</taxon>
        <taxon>Lachnospiraceae</taxon>
        <taxon>Enterocloster</taxon>
    </lineage>
</organism>
<dbReference type="PANTHER" id="PTHR31891">
    <property type="entry name" value="FORMAMIDASE C869.04-RELATED"/>
    <property type="match status" value="1"/>
</dbReference>
<dbReference type="RefSeq" id="WP_349118090.1">
    <property type="nucleotide sequence ID" value="NZ_JBBMFM010000021.1"/>
</dbReference>
<dbReference type="Pfam" id="PF03069">
    <property type="entry name" value="FmdA_AmdA"/>
    <property type="match status" value="1"/>
</dbReference>
<feature type="non-terminal residue" evidence="1">
    <location>
        <position position="172"/>
    </location>
</feature>
<evidence type="ECO:0000313" key="2">
    <source>
        <dbReference type="Proteomes" id="UP001454086"/>
    </source>
</evidence>
<dbReference type="SUPFAM" id="SSF141130">
    <property type="entry name" value="Acetamidase/Formamidase-like"/>
    <property type="match status" value="1"/>
</dbReference>
<dbReference type="InterPro" id="IPR004304">
    <property type="entry name" value="FmdA_AmdA"/>
</dbReference>
<evidence type="ECO:0000313" key="1">
    <source>
        <dbReference type="EMBL" id="MEQ2424901.1"/>
    </source>
</evidence>
<comment type="caution">
    <text evidence="1">The sequence shown here is derived from an EMBL/GenBank/DDBJ whole genome shotgun (WGS) entry which is preliminary data.</text>
</comment>
<gene>
    <name evidence="1" type="ORF">WMQ36_07940</name>
</gene>
<name>A0ABV1D3D3_9FIRM</name>
<reference evidence="1 2" key="1">
    <citation type="submission" date="2024-03" db="EMBL/GenBank/DDBJ databases">
        <title>Human intestinal bacterial collection.</title>
        <authorList>
            <person name="Pauvert C."/>
            <person name="Hitch T.C.A."/>
            <person name="Clavel T."/>
        </authorList>
    </citation>
    <scope>NUCLEOTIDE SEQUENCE [LARGE SCALE GENOMIC DNA]</scope>
    <source>
        <strain evidence="1 2">CLA-SR-H021</strain>
    </source>
</reference>
<dbReference type="EMBL" id="JBBMFM010000021">
    <property type="protein sequence ID" value="MEQ2424901.1"/>
    <property type="molecule type" value="Genomic_DNA"/>
</dbReference>
<protein>
    <submittedName>
        <fullName evidence="1">Acetamidase/formamidase family protein</fullName>
    </submittedName>
</protein>
<sequence>MNHYIEKTHAIHTFSPDHRPVCRVKAGDTVVFETYDCHMGQLLPEGSDFAHVDHGLANPATGPIYIEDACPGDMLLVEIQDMELDQVGILDKGPTGGALKEHFPEYVIRRLPVKDGKISYGELEIPVRPMIGVIGTAPGHGEESTLTAKDHGGNMDCTSIAPGAVLYLPVNR</sequence>
<dbReference type="PANTHER" id="PTHR31891:SF1">
    <property type="entry name" value="FORMAMIDASE C869.04-RELATED"/>
    <property type="match status" value="1"/>
</dbReference>
<accession>A0ABV1D3D3</accession>
<dbReference type="Proteomes" id="UP001454086">
    <property type="component" value="Unassembled WGS sequence"/>
</dbReference>